<accession>A0ACB9EY58</accession>
<comment type="caution">
    <text evidence="1">The sequence shown here is derived from an EMBL/GenBank/DDBJ whole genome shotgun (WGS) entry which is preliminary data.</text>
</comment>
<reference evidence="2" key="1">
    <citation type="journal article" date="2022" name="Mol. Ecol. Resour.">
        <title>The genomes of chicory, endive, great burdock and yacon provide insights into Asteraceae palaeo-polyploidization history and plant inulin production.</title>
        <authorList>
            <person name="Fan W."/>
            <person name="Wang S."/>
            <person name="Wang H."/>
            <person name="Wang A."/>
            <person name="Jiang F."/>
            <person name="Liu H."/>
            <person name="Zhao H."/>
            <person name="Xu D."/>
            <person name="Zhang Y."/>
        </authorList>
    </citation>
    <scope>NUCLEOTIDE SEQUENCE [LARGE SCALE GENOMIC DNA]</scope>
    <source>
        <strain evidence="2">cv. Punajuju</strain>
    </source>
</reference>
<protein>
    <submittedName>
        <fullName evidence="1">Uncharacterized protein</fullName>
    </submittedName>
</protein>
<gene>
    <name evidence="1" type="ORF">L2E82_13619</name>
</gene>
<evidence type="ECO:0000313" key="2">
    <source>
        <dbReference type="Proteomes" id="UP001055811"/>
    </source>
</evidence>
<dbReference type="EMBL" id="CM042011">
    <property type="protein sequence ID" value="KAI3763630.1"/>
    <property type="molecule type" value="Genomic_DNA"/>
</dbReference>
<reference evidence="1 2" key="2">
    <citation type="journal article" date="2022" name="Mol. Ecol. Resour.">
        <title>The genomes of chicory, endive, great burdock and yacon provide insights into Asteraceae paleo-polyploidization history and plant inulin production.</title>
        <authorList>
            <person name="Fan W."/>
            <person name="Wang S."/>
            <person name="Wang H."/>
            <person name="Wang A."/>
            <person name="Jiang F."/>
            <person name="Liu H."/>
            <person name="Zhao H."/>
            <person name="Xu D."/>
            <person name="Zhang Y."/>
        </authorList>
    </citation>
    <scope>NUCLEOTIDE SEQUENCE [LARGE SCALE GENOMIC DNA]</scope>
    <source>
        <strain evidence="2">cv. Punajuju</strain>
        <tissue evidence="1">Leaves</tissue>
    </source>
</reference>
<dbReference type="Proteomes" id="UP001055811">
    <property type="component" value="Linkage Group LG03"/>
</dbReference>
<sequence length="221" mass="25457">MFFRWSAIATHLTRRTDNEIKNYWNTHLKKRLTKMGIDPVTHKSIAIPTDLNHVTQWENARLEAEARLAHQSTIVSDSYQPIYNKPTSLINNATIQPFSQPQPLCLDVLNHYALKGPQGHISTSSFYENYLSFLPNIHNQSIPSTYLIENTEPSFTEEATIEECIIDFEILNEKFNILNIPKEGAVLGVDNLMYHDNYVPEALMYHLANNSNKIYGNENNY</sequence>
<organism evidence="1 2">
    <name type="scientific">Cichorium intybus</name>
    <name type="common">Chicory</name>
    <dbReference type="NCBI Taxonomy" id="13427"/>
    <lineage>
        <taxon>Eukaryota</taxon>
        <taxon>Viridiplantae</taxon>
        <taxon>Streptophyta</taxon>
        <taxon>Embryophyta</taxon>
        <taxon>Tracheophyta</taxon>
        <taxon>Spermatophyta</taxon>
        <taxon>Magnoliopsida</taxon>
        <taxon>eudicotyledons</taxon>
        <taxon>Gunneridae</taxon>
        <taxon>Pentapetalae</taxon>
        <taxon>asterids</taxon>
        <taxon>campanulids</taxon>
        <taxon>Asterales</taxon>
        <taxon>Asteraceae</taxon>
        <taxon>Cichorioideae</taxon>
        <taxon>Cichorieae</taxon>
        <taxon>Cichoriinae</taxon>
        <taxon>Cichorium</taxon>
    </lineage>
</organism>
<keyword evidence="2" id="KW-1185">Reference proteome</keyword>
<name>A0ACB9EY58_CICIN</name>
<proteinExistence type="predicted"/>
<evidence type="ECO:0000313" key="1">
    <source>
        <dbReference type="EMBL" id="KAI3763630.1"/>
    </source>
</evidence>